<dbReference type="SUPFAM" id="SSF50965">
    <property type="entry name" value="Galactose oxidase, central domain"/>
    <property type="match status" value="3"/>
</dbReference>
<dbReference type="PROSITE" id="PS50002">
    <property type="entry name" value="SH3"/>
    <property type="match status" value="1"/>
</dbReference>
<evidence type="ECO:0000256" key="3">
    <source>
        <dbReference type="SAM" id="MobiDB-lite"/>
    </source>
</evidence>
<dbReference type="Pfam" id="PF20843">
    <property type="entry name" value="Rax2_3"/>
    <property type="match status" value="1"/>
</dbReference>
<dbReference type="InterPro" id="IPR048266">
    <property type="entry name" value="Rax2-like_second"/>
</dbReference>
<feature type="compositionally biased region" description="Basic and acidic residues" evidence="3">
    <location>
        <begin position="892"/>
        <end position="907"/>
    </location>
</feature>
<feature type="region of interest" description="Disordered" evidence="3">
    <location>
        <begin position="1379"/>
        <end position="1407"/>
    </location>
</feature>
<dbReference type="Proteomes" id="UP000777482">
    <property type="component" value="Unassembled WGS sequence"/>
</dbReference>
<organism evidence="6 7">
    <name type="scientific">Rhodotorula mucilaginosa</name>
    <name type="common">Yeast</name>
    <name type="synonym">Rhodotorula rubra</name>
    <dbReference type="NCBI Taxonomy" id="5537"/>
    <lineage>
        <taxon>Eukaryota</taxon>
        <taxon>Fungi</taxon>
        <taxon>Dikarya</taxon>
        <taxon>Basidiomycota</taxon>
        <taxon>Pucciniomycotina</taxon>
        <taxon>Microbotryomycetes</taxon>
        <taxon>Sporidiobolales</taxon>
        <taxon>Sporidiobolaceae</taxon>
        <taxon>Rhodotorula</taxon>
    </lineage>
</organism>
<dbReference type="OrthoDB" id="2503993at2759"/>
<dbReference type="InterPro" id="IPR011043">
    <property type="entry name" value="Gal_Oxase/kelch_b-propeller"/>
</dbReference>
<feature type="transmembrane region" description="Helical" evidence="4">
    <location>
        <begin position="1303"/>
        <end position="1332"/>
    </location>
</feature>
<dbReference type="Gene3D" id="2.30.30.40">
    <property type="entry name" value="SH3 Domains"/>
    <property type="match status" value="1"/>
</dbReference>
<feature type="compositionally biased region" description="Low complexity" evidence="3">
    <location>
        <begin position="880"/>
        <end position="891"/>
    </location>
</feature>
<evidence type="ECO:0000256" key="2">
    <source>
        <dbReference type="PROSITE-ProRule" id="PRU00192"/>
    </source>
</evidence>
<dbReference type="PANTHER" id="PTHR31778:SF2">
    <property type="entry name" value="BUD SITE SELECTION PROTEIN RAX2"/>
    <property type="match status" value="1"/>
</dbReference>
<dbReference type="InterPro" id="IPR036028">
    <property type="entry name" value="SH3-like_dom_sf"/>
</dbReference>
<sequence>MARPRTRAVSTPTRHSFCSARHLAALVVSVAASTTTAKAAASSSLPQVDFAALGTVAVVGDFASLSLYDPENPPRPYDPLAATLLAKSTADGQIRQVGATDEGGQIHTVCQQPQSSTGGTVYVGGNFTRIGSVAAANIAAYDPVAETFSALGSGLDGTVRTLSCNGSTVYAGGEFAAPAGVAAAGPNVAAWSTSEQAWTALPLYGFDGAVESVSQSRDGRSLFFGGGFTTSFANGTVSNETLTSSSSTGSGSLLGASIPSLGSSLTPISLNASDYWASPTTWTSGYGRPEYVFCPKRDDGVGASWLLVDGQAGFFIARMYRQLNVRGIRIGNTFVEGRGTRNFSVVSIPTNEVLTLTYATDPTDPSSALATCSDDCPLAHDPSVPYQDFLFPEGTTMTGFQLNIFGWYGAGGGLHLLQLLSEGSFAYAVEQQNAAPCSAGLGAMPQSGVTTQGSWEAAEVNTAIAGTVQQVLVADVPGGTNPAAAPSVTWTPAISQDGNYAVYVVTPGCTAAGTCAQRTLVQVTATANGSGSSNQTVVDQTNEQDQATLIYNGTLSAGVDSLSVTMTLASGGAPKAGKTYQLVANYVNVVAASTNGTTTRIERGYGIYEYPLVDSGTFGDAVATAQAQGVNASATMTNASGLDALAFRLAPGSTVNSIITVGEGASSQVFFGGNLTYTGAGSDSVSNNVLGYQAKQAILPPNGGLNGPVSSLAVLDGALFAAGTFTATADGTVKDLAGIVKWNFSSSASAWESLPNVPSVGGHVKQLAVDVSHADGSSALVVTGAGGSGLAYYEPSTSAWNATAAGFFLGNLSAISTPSSSESATKNATAYFAGNVLAAAQYATPGGAILSSSKQHQPQLSSFAFGFNTSSDARTGAPVASSSSSRAAASKRALEHRSSGGLGLDRRSFSRVTLEPRAPAPSPAVNLTLPSPIQAVASTGPESGENQVLAGAFWKNGSNELMLVGGSFVSSGGVNNIGTYDSNSGNLTALPGLSINGTVTALRTVSDTLWIGGNFTSSGDRAGLTAYDLDGQQIDGSVPSLTGYAETVPAVSVITQRPGYDNEVLVAGAFASAGPLYCASICLWDTKDLQWSSLGAGLPGAVGAVDFAGVRPASPLGVQVPQADAQALAQSNSAYLVAAGSFVIGGENRYIARWNFQNQTWLNIGAADDLPGPATAVSADDHDENKIFVAGASTSGAPYLLYWNGTEWQDVNNSTLGAGSGVQQLVFVPLAKDHDSNGVLESNRMLLVSGKLQINETSVSSALFDGASWYPFLVATAASGSAGAVSQLFYSITNFSLSAAGNLAAGLVILVSIAIGLGVVFLLVLIGLLVALARRKEEQQYPPPDPAHEKDAAGLDRAQRPSSLLQTVGAATAVMLEGEGKGGEKSTPDDQHDADSSFGDDSAIGYGSEFGEEREASTALARYSFHAEHPGELSISANEQLSILESGDPNWWMVANSQGQRGLVPLSYLA</sequence>
<gene>
    <name evidence="6" type="ORF">C6P46_002052</name>
</gene>
<proteinExistence type="predicted"/>
<feature type="region of interest" description="Disordered" evidence="3">
    <location>
        <begin position="876"/>
        <end position="907"/>
    </location>
</feature>
<feature type="compositionally biased region" description="Basic and acidic residues" evidence="3">
    <location>
        <begin position="1379"/>
        <end position="1395"/>
    </location>
</feature>
<keyword evidence="4" id="KW-0472">Membrane</keyword>
<name>A0A9P6VU70_RHOMI</name>
<evidence type="ECO:0000256" key="4">
    <source>
        <dbReference type="SAM" id="Phobius"/>
    </source>
</evidence>
<keyword evidence="7" id="KW-1185">Reference proteome</keyword>
<feature type="domain" description="SH3" evidence="5">
    <location>
        <begin position="1414"/>
        <end position="1470"/>
    </location>
</feature>
<evidence type="ECO:0000256" key="1">
    <source>
        <dbReference type="ARBA" id="ARBA00022443"/>
    </source>
</evidence>
<dbReference type="Pfam" id="PF00018">
    <property type="entry name" value="SH3_1"/>
    <property type="match status" value="1"/>
</dbReference>
<protein>
    <recommendedName>
        <fullName evidence="5">SH3 domain-containing protein</fullName>
    </recommendedName>
</protein>
<dbReference type="EMBL" id="PUHQ01000168">
    <property type="protein sequence ID" value="KAG0653945.1"/>
    <property type="molecule type" value="Genomic_DNA"/>
</dbReference>
<reference evidence="6 7" key="1">
    <citation type="submission" date="2020-11" db="EMBL/GenBank/DDBJ databases">
        <title>Kefir isolates.</title>
        <authorList>
            <person name="Marcisauskas S."/>
            <person name="Kim Y."/>
            <person name="Blasche S."/>
        </authorList>
    </citation>
    <scope>NUCLEOTIDE SEQUENCE [LARGE SCALE GENOMIC DNA]</scope>
    <source>
        <strain evidence="6 7">KR</strain>
    </source>
</reference>
<evidence type="ECO:0000259" key="5">
    <source>
        <dbReference type="PROSITE" id="PS50002"/>
    </source>
</evidence>
<dbReference type="GO" id="GO:1902929">
    <property type="term" value="C:plasma membrane of growing cell tip"/>
    <property type="evidence" value="ECO:0007669"/>
    <property type="project" value="TreeGrafter"/>
</dbReference>
<dbReference type="InterPro" id="IPR024982">
    <property type="entry name" value="Rax2-like_C"/>
</dbReference>
<keyword evidence="1 2" id="KW-0728">SH3 domain</keyword>
<dbReference type="SUPFAM" id="SSF50044">
    <property type="entry name" value="SH3-domain"/>
    <property type="match status" value="1"/>
</dbReference>
<keyword evidence="4" id="KW-0812">Transmembrane</keyword>
<dbReference type="PANTHER" id="PTHR31778">
    <property type="entry name" value="BUD SITE SELECTION PROTEIN RAX2"/>
    <property type="match status" value="1"/>
</dbReference>
<evidence type="ECO:0000313" key="6">
    <source>
        <dbReference type="EMBL" id="KAG0653945.1"/>
    </source>
</evidence>
<dbReference type="InterPro" id="IPR048265">
    <property type="entry name" value="Rax2-like_third"/>
</dbReference>
<dbReference type="Pfam" id="PF20842">
    <property type="entry name" value="Rax2_2"/>
    <property type="match status" value="1"/>
</dbReference>
<evidence type="ECO:0000313" key="7">
    <source>
        <dbReference type="Proteomes" id="UP000777482"/>
    </source>
</evidence>
<accession>A0A9P6VU70</accession>
<keyword evidence="4" id="KW-1133">Transmembrane helix</keyword>
<dbReference type="Pfam" id="PF12768">
    <property type="entry name" value="Rax2"/>
    <property type="match status" value="3"/>
</dbReference>
<dbReference type="SMART" id="SM00326">
    <property type="entry name" value="SH3"/>
    <property type="match status" value="1"/>
</dbReference>
<dbReference type="InterPro" id="IPR001452">
    <property type="entry name" value="SH3_domain"/>
</dbReference>
<comment type="caution">
    <text evidence="6">The sequence shown here is derived from an EMBL/GenBank/DDBJ whole genome shotgun (WGS) entry which is preliminary data.</text>
</comment>